<dbReference type="InterPro" id="IPR008952">
    <property type="entry name" value="Tetraspanin_EC2_sf"/>
</dbReference>
<evidence type="ECO:0000313" key="8">
    <source>
        <dbReference type="RefSeq" id="XP_032323418.1"/>
    </source>
</evidence>
<dbReference type="PANTHER" id="PTHR19282:SF470">
    <property type="entry name" value="TETRASPANIN-17"/>
    <property type="match status" value="1"/>
</dbReference>
<proteinExistence type="predicted"/>
<evidence type="ECO:0000256" key="6">
    <source>
        <dbReference type="SAM" id="Phobius"/>
    </source>
</evidence>
<dbReference type="PANTHER" id="PTHR19282">
    <property type="entry name" value="TETRASPANIN"/>
    <property type="match status" value="1"/>
</dbReference>
<dbReference type="KEGG" id="cfr:116659683"/>
<dbReference type="GO" id="GO:0005886">
    <property type="term" value="C:plasma membrane"/>
    <property type="evidence" value="ECO:0007669"/>
    <property type="project" value="TreeGrafter"/>
</dbReference>
<organism evidence="7 8">
    <name type="scientific">Camelus ferus</name>
    <name type="common">Wild bactrian camel</name>
    <name type="synonym">Camelus bactrianus ferus</name>
    <dbReference type="NCBI Taxonomy" id="419612"/>
    <lineage>
        <taxon>Eukaryota</taxon>
        <taxon>Metazoa</taxon>
        <taxon>Chordata</taxon>
        <taxon>Craniata</taxon>
        <taxon>Vertebrata</taxon>
        <taxon>Euteleostomi</taxon>
        <taxon>Mammalia</taxon>
        <taxon>Eutheria</taxon>
        <taxon>Laurasiatheria</taxon>
        <taxon>Artiodactyla</taxon>
        <taxon>Tylopoda</taxon>
        <taxon>Camelidae</taxon>
        <taxon>Camelus</taxon>
    </lineage>
</organism>
<reference evidence="8" key="1">
    <citation type="submission" date="2025-08" db="UniProtKB">
        <authorList>
            <consortium name="RefSeq"/>
        </authorList>
    </citation>
    <scope>IDENTIFICATION</scope>
    <source>
        <tissue evidence="8">Ear skin</tissue>
    </source>
</reference>
<evidence type="ECO:0000256" key="2">
    <source>
        <dbReference type="ARBA" id="ARBA00022692"/>
    </source>
</evidence>
<name>A0A8B8RZP8_CAMFR</name>
<dbReference type="SUPFAM" id="SSF48652">
    <property type="entry name" value="Tetraspanin"/>
    <property type="match status" value="1"/>
</dbReference>
<evidence type="ECO:0000256" key="4">
    <source>
        <dbReference type="ARBA" id="ARBA00023136"/>
    </source>
</evidence>
<dbReference type="Pfam" id="PF00335">
    <property type="entry name" value="Tetraspanin"/>
    <property type="match status" value="1"/>
</dbReference>
<evidence type="ECO:0000313" key="7">
    <source>
        <dbReference type="Proteomes" id="UP000694856"/>
    </source>
</evidence>
<keyword evidence="2 6" id="KW-0812">Transmembrane</keyword>
<gene>
    <name evidence="8" type="primary">LOC116659683</name>
</gene>
<comment type="subcellular location">
    <subcellularLocation>
        <location evidence="1">Membrane</location>
        <topology evidence="1">Multi-pass membrane protein</topology>
    </subcellularLocation>
</comment>
<sequence length="179" mass="20071">MSSVLDNAGTPQVPRQHCPQLHTGSTWPWPPGRSRRVAVGSGRRHPGMLGLAGRAGALEEDTFLLKFFSMFLGRIVFLELAAGILAFVFKDWVGDQLNLFINKVKAYRDDLDLQNLTDFAQERWSCCAARRARDWNLSIHVICADLNLSQEHPGVPVSCFKKYISISILLSLFIMNIAK</sequence>
<dbReference type="Gene3D" id="1.10.1450.10">
    <property type="entry name" value="Tetraspanin"/>
    <property type="match status" value="1"/>
</dbReference>
<dbReference type="GeneID" id="116659683"/>
<protein>
    <submittedName>
        <fullName evidence="8">Tetraspanin-17-like</fullName>
    </submittedName>
</protein>
<dbReference type="AlphaFoldDB" id="A0A8B8RZP8"/>
<keyword evidence="4 6" id="KW-0472">Membrane</keyword>
<evidence type="ECO:0000256" key="3">
    <source>
        <dbReference type="ARBA" id="ARBA00022989"/>
    </source>
</evidence>
<feature type="region of interest" description="Disordered" evidence="5">
    <location>
        <begin position="1"/>
        <end position="33"/>
    </location>
</feature>
<dbReference type="RefSeq" id="XP_032323418.1">
    <property type="nucleotide sequence ID" value="XM_032467527.1"/>
</dbReference>
<keyword evidence="7" id="KW-1185">Reference proteome</keyword>
<dbReference type="Proteomes" id="UP000694856">
    <property type="component" value="Chromosome 24"/>
</dbReference>
<dbReference type="InterPro" id="IPR018499">
    <property type="entry name" value="Tetraspanin/Peripherin"/>
</dbReference>
<keyword evidence="3 6" id="KW-1133">Transmembrane helix</keyword>
<feature type="transmembrane region" description="Helical" evidence="6">
    <location>
        <begin position="71"/>
        <end position="89"/>
    </location>
</feature>
<accession>A0A8B8RZP8</accession>
<evidence type="ECO:0000256" key="1">
    <source>
        <dbReference type="ARBA" id="ARBA00004141"/>
    </source>
</evidence>
<evidence type="ECO:0000256" key="5">
    <source>
        <dbReference type="SAM" id="MobiDB-lite"/>
    </source>
</evidence>